<keyword evidence="3" id="KW-1185">Reference proteome</keyword>
<comment type="caution">
    <text evidence="2">The sequence shown here is derived from an EMBL/GenBank/DDBJ whole genome shotgun (WGS) entry which is preliminary data.</text>
</comment>
<proteinExistence type="predicted"/>
<evidence type="ECO:0000256" key="1">
    <source>
        <dbReference type="SAM" id="MobiDB-lite"/>
    </source>
</evidence>
<evidence type="ECO:0000313" key="3">
    <source>
        <dbReference type="Proteomes" id="UP000292282"/>
    </source>
</evidence>
<protein>
    <submittedName>
        <fullName evidence="2">Uncharacterized protein</fullName>
    </submittedName>
</protein>
<dbReference type="AlphaFoldDB" id="A0A4Q9LWG0"/>
<reference evidence="2 3" key="1">
    <citation type="submission" date="2017-12" db="EMBL/GenBank/DDBJ databases">
        <authorList>
            <person name="Pombert J.-F."/>
            <person name="Haag K.L."/>
            <person name="Ebert D."/>
        </authorList>
    </citation>
    <scope>NUCLEOTIDE SEQUENCE [LARGE SCALE GENOMIC DNA]</scope>
    <source>
        <strain evidence="2">IL-G-3</strain>
    </source>
</reference>
<accession>A0A4Q9LWG0</accession>
<evidence type="ECO:0000313" key="2">
    <source>
        <dbReference type="EMBL" id="TBU12171.1"/>
    </source>
</evidence>
<dbReference type="VEuPathDB" id="MicrosporidiaDB:CWI38_0869p0020"/>
<sequence>MMVFTIYSSTRNNSLQVSLWYCEDHTIEEITAHEEPAININEESGLEEKRYE</sequence>
<feature type="region of interest" description="Disordered" evidence="1">
    <location>
        <begin position="33"/>
        <end position="52"/>
    </location>
</feature>
<organism evidence="2 3">
    <name type="scientific">Hamiltosporidium tvaerminnensis</name>
    <dbReference type="NCBI Taxonomy" id="1176355"/>
    <lineage>
        <taxon>Eukaryota</taxon>
        <taxon>Fungi</taxon>
        <taxon>Fungi incertae sedis</taxon>
        <taxon>Microsporidia</taxon>
        <taxon>Dubosqiidae</taxon>
        <taxon>Hamiltosporidium</taxon>
    </lineage>
</organism>
<dbReference type="Proteomes" id="UP000292282">
    <property type="component" value="Unassembled WGS sequence"/>
</dbReference>
<dbReference type="EMBL" id="PITK01000869">
    <property type="protein sequence ID" value="TBU12171.1"/>
    <property type="molecule type" value="Genomic_DNA"/>
</dbReference>
<name>A0A4Q9LWG0_9MICR</name>
<gene>
    <name evidence="2" type="ORF">CWI38_0869p0020</name>
</gene>